<dbReference type="STRING" id="158898.SAMN04488548_1343925"/>
<keyword evidence="1" id="KW-0472">Membrane</keyword>
<reference evidence="2 5" key="2">
    <citation type="submission" date="2023-08" db="EMBL/GenBank/DDBJ databases">
        <title>Bioegradation of LLDPE and BLDPE plastic by marine bacteria from coast plastic debris.</title>
        <authorList>
            <person name="Rong Z."/>
        </authorList>
    </citation>
    <scope>NUCLEOTIDE SEQUENCE [LARGE SCALE GENOMIC DNA]</scope>
    <source>
        <strain evidence="2 5">Z-2</strain>
    </source>
</reference>
<reference evidence="3 4" key="1">
    <citation type="submission" date="2016-10" db="EMBL/GenBank/DDBJ databases">
        <authorList>
            <person name="de Groot N.N."/>
        </authorList>
    </citation>
    <scope>NUCLEOTIDE SEQUENCE [LARGE SCALE GENOMIC DNA]</scope>
    <source>
        <strain evidence="3 4">DSM 44215</strain>
    </source>
</reference>
<dbReference type="RefSeq" id="WP_159441579.1">
    <property type="nucleotide sequence ID" value="NZ_FNLM01000034.1"/>
</dbReference>
<evidence type="ECO:0000313" key="2">
    <source>
        <dbReference type="EMBL" id="MDS1113406.1"/>
    </source>
</evidence>
<dbReference type="EMBL" id="JAVLUS010000004">
    <property type="protein sequence ID" value="MDS1113406.1"/>
    <property type="molecule type" value="Genomic_DNA"/>
</dbReference>
<evidence type="ECO:0000313" key="3">
    <source>
        <dbReference type="EMBL" id="SDU73248.1"/>
    </source>
</evidence>
<feature type="transmembrane region" description="Helical" evidence="1">
    <location>
        <begin position="35"/>
        <end position="56"/>
    </location>
</feature>
<organism evidence="3 4">
    <name type="scientific">Gordonia westfalica</name>
    <dbReference type="NCBI Taxonomy" id="158898"/>
    <lineage>
        <taxon>Bacteria</taxon>
        <taxon>Bacillati</taxon>
        <taxon>Actinomycetota</taxon>
        <taxon>Actinomycetes</taxon>
        <taxon>Mycobacteriales</taxon>
        <taxon>Gordoniaceae</taxon>
        <taxon>Gordonia</taxon>
    </lineage>
</organism>
<name>A0A1H2KXY8_9ACTN</name>
<evidence type="ECO:0000256" key="1">
    <source>
        <dbReference type="SAM" id="Phobius"/>
    </source>
</evidence>
<dbReference type="EMBL" id="FNLM01000034">
    <property type="protein sequence ID" value="SDU73248.1"/>
    <property type="molecule type" value="Genomic_DNA"/>
</dbReference>
<evidence type="ECO:0000313" key="4">
    <source>
        <dbReference type="Proteomes" id="UP000183180"/>
    </source>
</evidence>
<keyword evidence="5" id="KW-1185">Reference proteome</keyword>
<sequence length="57" mass="6138">MSVSENPQLDTELQSLIEQIQDPANQGEPLVARDYLLLAAVCVAIPVLLIVFGMALS</sequence>
<keyword evidence="1" id="KW-1133">Transmembrane helix</keyword>
<dbReference type="AlphaFoldDB" id="A0A1H2KXY8"/>
<dbReference type="Proteomes" id="UP001265083">
    <property type="component" value="Unassembled WGS sequence"/>
</dbReference>
<accession>A0A1H2KXY8</accession>
<gene>
    <name evidence="2" type="ORF">RD149_06460</name>
    <name evidence="3" type="ORF">SAMN04488548_1343925</name>
</gene>
<proteinExistence type="predicted"/>
<dbReference type="Proteomes" id="UP000183180">
    <property type="component" value="Unassembled WGS sequence"/>
</dbReference>
<protein>
    <submittedName>
        <fullName evidence="3">Uncharacterized protein</fullName>
    </submittedName>
</protein>
<evidence type="ECO:0000313" key="5">
    <source>
        <dbReference type="Proteomes" id="UP001265083"/>
    </source>
</evidence>
<keyword evidence="1" id="KW-0812">Transmembrane</keyword>